<protein>
    <submittedName>
        <fullName evidence="1">Cupin</fullName>
    </submittedName>
</protein>
<dbReference type="Proteomes" id="UP001205560">
    <property type="component" value="Unassembled WGS sequence"/>
</dbReference>
<evidence type="ECO:0000313" key="2">
    <source>
        <dbReference type="Proteomes" id="UP001205560"/>
    </source>
</evidence>
<gene>
    <name evidence="1" type="ORF">NX782_26140</name>
</gene>
<keyword evidence="2" id="KW-1185">Reference proteome</keyword>
<accession>A0ABT2AF57</accession>
<name>A0ABT2AF57_9BURK</name>
<proteinExistence type="predicted"/>
<feature type="non-terminal residue" evidence="1">
    <location>
        <position position="108"/>
    </location>
</feature>
<reference evidence="1 2" key="1">
    <citation type="submission" date="2022-08" db="EMBL/GenBank/DDBJ databases">
        <title>Reclassification of Massilia species as members of the genera Telluria, Duganella, Pseudoduganella, Mokoshia gen. nov. and Zemynaea gen. nov. using orthogonal and non-orthogonal genome-based approaches.</title>
        <authorList>
            <person name="Bowman J.P."/>
        </authorList>
    </citation>
    <scope>NUCLEOTIDE SEQUENCE [LARGE SCALE GENOMIC DNA]</scope>
    <source>
        <strain evidence="1 2">LMG 28164</strain>
    </source>
</reference>
<evidence type="ECO:0000313" key="1">
    <source>
        <dbReference type="EMBL" id="MCS0592662.1"/>
    </source>
</evidence>
<comment type="caution">
    <text evidence="1">The sequence shown here is derived from an EMBL/GenBank/DDBJ whole genome shotgun (WGS) entry which is preliminary data.</text>
</comment>
<sequence>MKTRRIVTGIGLDGKSMFLSAASTPRSSEYESAPGFVASLVWATSPAPQVGESGMADPTESVESYVPETGATRCLIVSFPPDSIMMSADFDPAAFGRESAQIIPGLAD</sequence>
<dbReference type="RefSeq" id="WP_379793171.1">
    <property type="nucleotide sequence ID" value="NZ_JBHTHT010000038.1"/>
</dbReference>
<dbReference type="EMBL" id="JANUGX010000068">
    <property type="protein sequence ID" value="MCS0592662.1"/>
    <property type="molecule type" value="Genomic_DNA"/>
</dbReference>
<organism evidence="1 2">
    <name type="scientific">Massilia norwichensis</name>
    <dbReference type="NCBI Taxonomy" id="1442366"/>
    <lineage>
        <taxon>Bacteria</taxon>
        <taxon>Pseudomonadati</taxon>
        <taxon>Pseudomonadota</taxon>
        <taxon>Betaproteobacteria</taxon>
        <taxon>Burkholderiales</taxon>
        <taxon>Oxalobacteraceae</taxon>
        <taxon>Telluria group</taxon>
        <taxon>Massilia</taxon>
    </lineage>
</organism>